<dbReference type="AlphaFoldDB" id="A0AAD4IGS2"/>
<protein>
    <recommendedName>
        <fullName evidence="4">Alcohol dehydrogenase-like N-terminal domain-containing protein</fullName>
    </recommendedName>
</protein>
<proteinExistence type="inferred from homology"/>
<comment type="caution">
    <text evidence="5">The sequence shown here is derived from an EMBL/GenBank/DDBJ whole genome shotgun (WGS) entry which is preliminary data.</text>
</comment>
<organism evidence="5 6">
    <name type="scientific">Alternaria panax</name>
    <dbReference type="NCBI Taxonomy" id="48097"/>
    <lineage>
        <taxon>Eukaryota</taxon>
        <taxon>Fungi</taxon>
        <taxon>Dikarya</taxon>
        <taxon>Ascomycota</taxon>
        <taxon>Pezizomycotina</taxon>
        <taxon>Dothideomycetes</taxon>
        <taxon>Pleosporomycetidae</taxon>
        <taxon>Pleosporales</taxon>
        <taxon>Pleosporineae</taxon>
        <taxon>Pleosporaceae</taxon>
        <taxon>Alternaria</taxon>
        <taxon>Alternaria sect. Panax</taxon>
    </lineage>
</organism>
<dbReference type="InterPro" id="IPR036291">
    <property type="entry name" value="NAD(P)-bd_dom_sf"/>
</dbReference>
<dbReference type="Pfam" id="PF08240">
    <property type="entry name" value="ADH_N"/>
    <property type="match status" value="1"/>
</dbReference>
<dbReference type="InterPro" id="IPR013154">
    <property type="entry name" value="ADH-like_N"/>
</dbReference>
<dbReference type="SUPFAM" id="SSF50129">
    <property type="entry name" value="GroES-like"/>
    <property type="match status" value="1"/>
</dbReference>
<dbReference type="Gene3D" id="3.90.180.10">
    <property type="entry name" value="Medium-chain alcohol dehydrogenases, catalytic domain"/>
    <property type="match status" value="1"/>
</dbReference>
<evidence type="ECO:0000313" key="6">
    <source>
        <dbReference type="Proteomes" id="UP001199106"/>
    </source>
</evidence>
<gene>
    <name evidence="5" type="ORF">G6011_04230</name>
</gene>
<name>A0AAD4IGS2_9PLEO</name>
<reference evidence="5" key="1">
    <citation type="submission" date="2021-07" db="EMBL/GenBank/DDBJ databases">
        <title>Genome Resource of American Ginseng Black Spot Pathogen Alternaria panax.</title>
        <authorList>
            <person name="Qiu C."/>
            <person name="Wang W."/>
            <person name="Liu Z."/>
        </authorList>
    </citation>
    <scope>NUCLEOTIDE SEQUENCE</scope>
    <source>
        <strain evidence="5">BNCC115425</strain>
    </source>
</reference>
<keyword evidence="3" id="KW-0560">Oxidoreductase</keyword>
<comment type="similarity">
    <text evidence="1">Belongs to the zinc-containing alcohol dehydrogenase family.</text>
</comment>
<evidence type="ECO:0000256" key="2">
    <source>
        <dbReference type="ARBA" id="ARBA00011245"/>
    </source>
</evidence>
<feature type="domain" description="Alcohol dehydrogenase-like N-terminal" evidence="4">
    <location>
        <begin position="26"/>
        <end position="116"/>
    </location>
</feature>
<evidence type="ECO:0000256" key="3">
    <source>
        <dbReference type="ARBA" id="ARBA00023002"/>
    </source>
</evidence>
<dbReference type="GO" id="GO:0016651">
    <property type="term" value="F:oxidoreductase activity, acting on NAD(P)H"/>
    <property type="evidence" value="ECO:0007669"/>
    <property type="project" value="InterPro"/>
</dbReference>
<dbReference type="PANTHER" id="PTHR45348:SF2">
    <property type="entry name" value="ZINC-TYPE ALCOHOL DEHYDROGENASE-LIKE PROTEIN C2E1P3.01"/>
    <property type="match status" value="1"/>
</dbReference>
<keyword evidence="6" id="KW-1185">Reference proteome</keyword>
<evidence type="ECO:0000313" key="5">
    <source>
        <dbReference type="EMBL" id="KAG9194195.1"/>
    </source>
</evidence>
<sequence>MNNRAAFLEVAKGELRVRDAASEEPGEGKVLVRVHACAIQPADATCARLSMMLVEYPAVLGSPIAGVVEATGVGVSNITIEERIICGTKIFSHEKAEYGGLQRFTVVDASEVVEIGDIEFTKAVTLASYTPPGALFAWSTLNMHRPTILVSPLPKGEQDRNILVWGGSSAMGSLSISYAKAAGYTVISTSSPHSFGLLRDLVQTMSSSTAT</sequence>
<dbReference type="InterPro" id="IPR011032">
    <property type="entry name" value="GroES-like_sf"/>
</dbReference>
<dbReference type="Proteomes" id="UP001199106">
    <property type="component" value="Unassembled WGS sequence"/>
</dbReference>
<dbReference type="InterPro" id="IPR047122">
    <property type="entry name" value="Trans-enoyl_RdTase-like"/>
</dbReference>
<dbReference type="SUPFAM" id="SSF51735">
    <property type="entry name" value="NAD(P)-binding Rossmann-fold domains"/>
    <property type="match status" value="1"/>
</dbReference>
<dbReference type="PANTHER" id="PTHR45348">
    <property type="entry name" value="HYPOTHETICAL OXIDOREDUCTASE (EUROFUNG)"/>
    <property type="match status" value="1"/>
</dbReference>
<evidence type="ECO:0000256" key="1">
    <source>
        <dbReference type="ARBA" id="ARBA00008072"/>
    </source>
</evidence>
<dbReference type="EMBL" id="JAANER010000002">
    <property type="protein sequence ID" value="KAG9194195.1"/>
    <property type="molecule type" value="Genomic_DNA"/>
</dbReference>
<accession>A0AAD4IGS2</accession>
<comment type="subunit">
    <text evidence="2">Monomer.</text>
</comment>
<evidence type="ECO:0000259" key="4">
    <source>
        <dbReference type="Pfam" id="PF08240"/>
    </source>
</evidence>
<dbReference type="Gene3D" id="3.40.50.720">
    <property type="entry name" value="NAD(P)-binding Rossmann-like Domain"/>
    <property type="match status" value="1"/>
</dbReference>